<protein>
    <submittedName>
        <fullName evidence="5">Soluble lytic murein transglycosylase</fullName>
    </submittedName>
</protein>
<dbReference type="EMBL" id="FOBI01000009">
    <property type="protein sequence ID" value="SEL35311.1"/>
    <property type="molecule type" value="Genomic_DNA"/>
</dbReference>
<organism evidence="5 6">
    <name type="scientific">Colwellia chukchiensis</name>
    <dbReference type="NCBI Taxonomy" id="641665"/>
    <lineage>
        <taxon>Bacteria</taxon>
        <taxon>Pseudomonadati</taxon>
        <taxon>Pseudomonadota</taxon>
        <taxon>Gammaproteobacteria</taxon>
        <taxon>Alteromonadales</taxon>
        <taxon>Colwelliaceae</taxon>
        <taxon>Colwellia</taxon>
    </lineage>
</organism>
<evidence type="ECO:0000313" key="5">
    <source>
        <dbReference type="EMBL" id="SEL35311.1"/>
    </source>
</evidence>
<dbReference type="RefSeq" id="WP_092251368.1">
    <property type="nucleotide sequence ID" value="NZ_FOBI01000009.1"/>
</dbReference>
<feature type="domain" description="Transglycosylase SLT" evidence="3">
    <location>
        <begin position="497"/>
        <end position="604"/>
    </location>
</feature>
<dbReference type="Proteomes" id="UP000199297">
    <property type="component" value="Unassembled WGS sequence"/>
</dbReference>
<dbReference type="CDD" id="cd13401">
    <property type="entry name" value="Slt70-like"/>
    <property type="match status" value="1"/>
</dbReference>
<dbReference type="Gene3D" id="1.10.530.10">
    <property type="match status" value="1"/>
</dbReference>
<dbReference type="InterPro" id="IPR023346">
    <property type="entry name" value="Lysozyme-like_dom_sf"/>
</dbReference>
<dbReference type="Gene3D" id="1.25.20.10">
    <property type="entry name" value="Bacterial muramidases"/>
    <property type="match status" value="1"/>
</dbReference>
<proteinExistence type="inferred from homology"/>
<comment type="similarity">
    <text evidence="1">Belongs to the transglycosylase Slt family.</text>
</comment>
<dbReference type="InterPro" id="IPR008258">
    <property type="entry name" value="Transglycosylase_SLT_dom_1"/>
</dbReference>
<dbReference type="PANTHER" id="PTHR37423">
    <property type="entry name" value="SOLUBLE LYTIC MUREIN TRANSGLYCOSYLASE-RELATED"/>
    <property type="match status" value="1"/>
</dbReference>
<dbReference type="STRING" id="641665.GCA_002104455_00824"/>
<dbReference type="Pfam" id="PF14718">
    <property type="entry name" value="SLT_L"/>
    <property type="match status" value="1"/>
</dbReference>
<feature type="domain" description="Lytic transglycosylase superhelical linker" evidence="4">
    <location>
        <begin position="417"/>
        <end position="480"/>
    </location>
</feature>
<gene>
    <name evidence="5" type="ORF">SAMN05216262_109126</name>
</gene>
<reference evidence="6" key="1">
    <citation type="submission" date="2016-10" db="EMBL/GenBank/DDBJ databases">
        <authorList>
            <person name="Varghese N."/>
            <person name="Submissions S."/>
        </authorList>
    </citation>
    <scope>NUCLEOTIDE SEQUENCE [LARGE SCALE GENOMIC DNA]</scope>
    <source>
        <strain evidence="6">CGMCC 1.9127</strain>
    </source>
</reference>
<dbReference type="SUPFAM" id="SSF48435">
    <property type="entry name" value="Bacterial muramidases"/>
    <property type="match status" value="1"/>
</dbReference>
<dbReference type="Pfam" id="PF00760">
    <property type="entry name" value="Cucumo_coat"/>
    <property type="match status" value="1"/>
</dbReference>
<dbReference type="GO" id="GO:0004553">
    <property type="term" value="F:hydrolase activity, hydrolyzing O-glycosyl compounds"/>
    <property type="evidence" value="ECO:0007669"/>
    <property type="project" value="InterPro"/>
</dbReference>
<dbReference type="InterPro" id="IPR037061">
    <property type="entry name" value="Lytic_TGlycoase_superhlx_L_sf"/>
</dbReference>
<sequence length="649" mass="75114">MLIFQGYEMSFARPLVIKIIFCFFCLAITDNSALANNESLQRKIFLQAEKHIWNHKSASYQNLYNQLHYYPLQPYLDQRRLMNHMTISSAGEIEQFLSKYQATPLDWPLRKKWLTYLAKRNKSVLFQRFYKANSNAELQCQYFRYQLQSGVPPQQVLPKVSALWLVGKSQPKVCDPLFKQWQQAGYRTNEIIWQRIKLAADGGKHTLLPYLTTLLPQHEQYLAKLWHKVRRNPAYVTKLSKFKQKNAKEASVVAYGLQRLIWRSPQQALDTYAVAKRLLPFTAKQSQQITLRFALALASKNHQAAASWLAKVDQDNFNSTLTQWYIADALRAQNWQEIKQKLLALPSTRHASRQWQYWYGRSLMATNQLTAGHKVLSELAKSRHYYGFLAASLLNQPANFQDIPLEISDDEKAKILDSAEAKRAFELFAIGRYHHARLEWNYWLSKLSKREKLVASKVAHEMGWYDRAIFTLAKEGYLNDVDLRFPLGFAEDIKHFAENEKIDSAWAFAITRRESSFMSDANSSAGAKGLMQIMPGTAKQLARKKVSNRYLYNAKNNIQLGTKYLRKLLDKHDGNQVLATAAYNAGPYRVKSWLKDTKALPADVWIETIPFKETREYVKSVLAYQHIYQHKVGAGKSLFDAIIAMNINE</sequence>
<evidence type="ECO:0000259" key="3">
    <source>
        <dbReference type="Pfam" id="PF01464"/>
    </source>
</evidence>
<dbReference type="Pfam" id="PF01464">
    <property type="entry name" value="SLT"/>
    <property type="match status" value="1"/>
</dbReference>
<dbReference type="PANTHER" id="PTHR37423:SF5">
    <property type="entry name" value="SOLUBLE LYTIC MUREIN TRANSGLYCOSYLASE"/>
    <property type="match status" value="1"/>
</dbReference>
<dbReference type="InterPro" id="IPR012289">
    <property type="entry name" value="Lytic_TGlycosylase_superhlx_L"/>
</dbReference>
<dbReference type="SUPFAM" id="SSF53955">
    <property type="entry name" value="Lysozyme-like"/>
    <property type="match status" value="1"/>
</dbReference>
<evidence type="ECO:0000313" key="6">
    <source>
        <dbReference type="Proteomes" id="UP000199297"/>
    </source>
</evidence>
<accession>A0A1H7PHP8</accession>
<dbReference type="OrthoDB" id="92254at2"/>
<keyword evidence="6" id="KW-1185">Reference proteome</keyword>
<dbReference type="GO" id="GO:0042597">
    <property type="term" value="C:periplasmic space"/>
    <property type="evidence" value="ECO:0007669"/>
    <property type="project" value="InterPro"/>
</dbReference>
<dbReference type="Gene3D" id="1.10.1240.20">
    <property type="entry name" value="Lytic transglycosylase, superhelical linker domain"/>
    <property type="match status" value="1"/>
</dbReference>
<evidence type="ECO:0000256" key="1">
    <source>
        <dbReference type="ARBA" id="ARBA00007734"/>
    </source>
</evidence>
<dbReference type="AlphaFoldDB" id="A0A1H7PHP8"/>
<evidence type="ECO:0000256" key="2">
    <source>
        <dbReference type="ARBA" id="ARBA00022729"/>
    </source>
</evidence>
<keyword evidence="2" id="KW-0732">Signal</keyword>
<dbReference type="InterPro" id="IPR008939">
    <property type="entry name" value="Lytic_TGlycosylase_superhlx_U"/>
</dbReference>
<name>A0A1H7PHP8_9GAMM</name>
<evidence type="ECO:0000259" key="4">
    <source>
        <dbReference type="Pfam" id="PF14718"/>
    </source>
</evidence>